<proteinExistence type="predicted"/>
<feature type="transmembrane region" description="Helical" evidence="6">
    <location>
        <begin position="160"/>
        <end position="181"/>
    </location>
</feature>
<evidence type="ECO:0000313" key="7">
    <source>
        <dbReference type="EMBL" id="AOW12056.1"/>
    </source>
</evidence>
<accession>A0A167HDB1</accession>
<evidence type="ECO:0000256" key="3">
    <source>
        <dbReference type="ARBA" id="ARBA00022692"/>
    </source>
</evidence>
<keyword evidence="3 6" id="KW-0812">Transmembrane</keyword>
<dbReference type="Proteomes" id="UP000185680">
    <property type="component" value="Chromosome"/>
</dbReference>
<name>A0A167HDB1_9BURK</name>
<feature type="transmembrane region" description="Helical" evidence="6">
    <location>
        <begin position="12"/>
        <end position="30"/>
    </location>
</feature>
<comment type="subcellular location">
    <subcellularLocation>
        <location evidence="1">Cell membrane</location>
        <topology evidence="1">Multi-pass membrane protein</topology>
    </subcellularLocation>
</comment>
<dbReference type="PANTHER" id="PTHR32196:SF72">
    <property type="entry name" value="RIBOSE IMPORT PERMEASE PROTEIN RBSC"/>
    <property type="match status" value="1"/>
</dbReference>
<evidence type="ECO:0000256" key="1">
    <source>
        <dbReference type="ARBA" id="ARBA00004651"/>
    </source>
</evidence>
<keyword evidence="9" id="KW-1185">Reference proteome</keyword>
<dbReference type="AlphaFoldDB" id="A0A167HDB1"/>
<dbReference type="STRING" id="1763535.LPB072_03515"/>
<feature type="transmembrane region" description="Helical" evidence="6">
    <location>
        <begin position="51"/>
        <end position="80"/>
    </location>
</feature>
<dbReference type="PANTHER" id="PTHR32196">
    <property type="entry name" value="ABC TRANSPORTER PERMEASE PROTEIN YPHD-RELATED-RELATED"/>
    <property type="match status" value="1"/>
</dbReference>
<dbReference type="EMBL" id="CP017476">
    <property type="protein sequence ID" value="AOW12056.1"/>
    <property type="molecule type" value="Genomic_DNA"/>
</dbReference>
<evidence type="ECO:0000313" key="9">
    <source>
        <dbReference type="Proteomes" id="UP000185657"/>
    </source>
</evidence>
<keyword evidence="4 6" id="KW-1133">Transmembrane helix</keyword>
<dbReference type="GO" id="GO:0005886">
    <property type="term" value="C:plasma membrane"/>
    <property type="evidence" value="ECO:0007669"/>
    <property type="project" value="UniProtKB-SubCell"/>
</dbReference>
<evidence type="ECO:0000256" key="5">
    <source>
        <dbReference type="ARBA" id="ARBA00023136"/>
    </source>
</evidence>
<reference evidence="7 10" key="2">
    <citation type="submission" date="2016-10" db="EMBL/GenBank/DDBJ databases">
        <title>Hydorgenophaga sp. LPB0072 isolated from gastropod.</title>
        <authorList>
            <person name="Kim E."/>
            <person name="Yi H."/>
        </authorList>
    </citation>
    <scope>NUCLEOTIDE SEQUENCE [LARGE SCALE GENOMIC DNA]</scope>
    <source>
        <strain evidence="7 10">LPB0072</strain>
    </source>
</reference>
<evidence type="ECO:0000313" key="10">
    <source>
        <dbReference type="Proteomes" id="UP000185680"/>
    </source>
</evidence>
<dbReference type="EMBL" id="LVWD01000026">
    <property type="protein sequence ID" value="OAD41000.1"/>
    <property type="molecule type" value="Genomic_DNA"/>
</dbReference>
<dbReference type="CDD" id="cd06579">
    <property type="entry name" value="TM_PBP1_transp_AraH_like"/>
    <property type="match status" value="1"/>
</dbReference>
<evidence type="ECO:0000256" key="4">
    <source>
        <dbReference type="ARBA" id="ARBA00022989"/>
    </source>
</evidence>
<feature type="transmembrane region" description="Helical" evidence="6">
    <location>
        <begin position="92"/>
        <end position="114"/>
    </location>
</feature>
<protein>
    <recommendedName>
        <fullName evidence="11">ABC transporter permease</fullName>
    </recommendedName>
</protein>
<feature type="transmembrane region" description="Helical" evidence="6">
    <location>
        <begin position="291"/>
        <end position="310"/>
    </location>
</feature>
<keyword evidence="2" id="KW-1003">Cell membrane</keyword>
<dbReference type="KEGG" id="hyl:LPB072_03515"/>
<dbReference type="Proteomes" id="UP000185657">
    <property type="component" value="Unassembled WGS sequence"/>
</dbReference>
<dbReference type="Pfam" id="PF02653">
    <property type="entry name" value="BPD_transp_2"/>
    <property type="match status" value="1"/>
</dbReference>
<evidence type="ECO:0000313" key="8">
    <source>
        <dbReference type="EMBL" id="OAD41000.1"/>
    </source>
</evidence>
<dbReference type="InterPro" id="IPR001851">
    <property type="entry name" value="ABC_transp_permease"/>
</dbReference>
<feature type="transmembrane region" description="Helical" evidence="6">
    <location>
        <begin position="212"/>
        <end position="235"/>
    </location>
</feature>
<keyword evidence="5 6" id="KW-0472">Membrane</keyword>
<dbReference type="RefSeq" id="WP_066091652.1">
    <property type="nucleotide sequence ID" value="NZ_CP017476.1"/>
</dbReference>
<evidence type="ECO:0000256" key="2">
    <source>
        <dbReference type="ARBA" id="ARBA00022475"/>
    </source>
</evidence>
<sequence>MPTSRFIRDNKQQLGAFVCLCVVFLGLSLYDPVIYDPNNVLNIGKQASINLIISLGMTVVILAGGIDLSVGSLIALAVVITARLNNVDEINIWVSMAIACGCTVVFGVINGMIIQFGRVPAFVATLGTMGIARGLVLNIGQGHPGMSFPPEVLYLADGTIFHLPIPIWIAIVTTAAVWLLLNYTVAGRGFFALGGNEEAARLSGISIARARILPYVISAVCCAIAGIVFAARVGAAPPGAGQGYELNAIAAVVIGGTPLTGGHGRLIGTAIGALLIAVIQNGLTILNVDPYWHGMTVGAIIVVAVMISNLKKAR</sequence>
<evidence type="ECO:0000256" key="6">
    <source>
        <dbReference type="SAM" id="Phobius"/>
    </source>
</evidence>
<dbReference type="OrthoDB" id="9799990at2"/>
<reference evidence="8 9" key="1">
    <citation type="submission" date="2016-02" db="EMBL/GenBank/DDBJ databases">
        <title>Draft genome sequence of Hydrogenophaga sp. LPB0072.</title>
        <authorList>
            <person name="Shin S.-K."/>
            <person name="Yi H."/>
        </authorList>
    </citation>
    <scope>NUCLEOTIDE SEQUENCE [LARGE SCALE GENOMIC DNA]</scope>
    <source>
        <strain evidence="8 9">LPB0072</strain>
    </source>
</reference>
<organism evidence="7 10">
    <name type="scientific">Hydrogenophaga crassostreae</name>
    <dbReference type="NCBI Taxonomy" id="1763535"/>
    <lineage>
        <taxon>Bacteria</taxon>
        <taxon>Pseudomonadati</taxon>
        <taxon>Pseudomonadota</taxon>
        <taxon>Betaproteobacteria</taxon>
        <taxon>Burkholderiales</taxon>
        <taxon>Comamonadaceae</taxon>
        <taxon>Hydrogenophaga</taxon>
    </lineage>
</organism>
<evidence type="ECO:0008006" key="11">
    <source>
        <dbReference type="Google" id="ProtNLM"/>
    </source>
</evidence>
<gene>
    <name evidence="7" type="ORF">LPB072_03515</name>
    <name evidence="8" type="ORF">LPB72_13755</name>
</gene>
<dbReference type="GO" id="GO:0022857">
    <property type="term" value="F:transmembrane transporter activity"/>
    <property type="evidence" value="ECO:0007669"/>
    <property type="project" value="InterPro"/>
</dbReference>